<dbReference type="PATRIC" id="fig|681645.3.peg.2174"/>
<keyword evidence="2" id="KW-1185">Reference proteome</keyword>
<dbReference type="EMBL" id="CP001829">
    <property type="protein sequence ID" value="ADL11520.1"/>
    <property type="molecule type" value="Genomic_DNA"/>
</dbReference>
<dbReference type="eggNOG" id="COG0648">
    <property type="taxonomic scope" value="Bacteria"/>
</dbReference>
<dbReference type="AlphaFoldDB" id="D9QDD5"/>
<sequence length="304" mass="33306">MAIEETTRRFVVGAYAAVPSARDEQEQFYAGLADRGIASALEIPFREDLFDPIEWQAEHFTHRFEDSVLTLIPGTMQRLGSSPTFGLASPVAEGRQAAIDHALIAVERAHRLNDLTGQRTISTLHVHSAPSVTAQEDAFAQSLSELKDRGLGLDLVIEHCDAYVPEYPGEKRFLTLETEARIARELGLRVTVNWGRSVIESRDAGRPREHVEKLVAAGVLGGVMISGAGGEDSVYGPGWADTHLPLVETEPVSWLTPDRVVECVEAARGHASYYGVKVQVPPTSSVSERLDILERTKEVMSLIN</sequence>
<dbReference type="Gene3D" id="3.20.20.150">
    <property type="entry name" value="Divalent-metal-dependent TIM barrel enzymes"/>
    <property type="match status" value="1"/>
</dbReference>
<dbReference type="SUPFAM" id="SSF51658">
    <property type="entry name" value="Xylose isomerase-like"/>
    <property type="match status" value="1"/>
</dbReference>
<dbReference type="InterPro" id="IPR036237">
    <property type="entry name" value="Xyl_isomerase-like_sf"/>
</dbReference>
<evidence type="ECO:0000313" key="1">
    <source>
        <dbReference type="EMBL" id="ADL11520.1"/>
    </source>
</evidence>
<protein>
    <submittedName>
        <fullName evidence="1">DUF4862 family protein</fullName>
    </submittedName>
</protein>
<gene>
    <name evidence="1" type="ORF">CPC231_10480</name>
</gene>
<dbReference type="OrthoDB" id="7307665at2"/>
<reference evidence="1 2" key="1">
    <citation type="journal article" date="2011" name="J. Bacteriol.">
        <title>Complete genome sequence of Corynebacterium pseudotuberculosis I19, a strain isolated from a cow in Israel with bovine mastitis.</title>
        <authorList>
            <consortium name="Consortium: Rede Paraense de Genomica e Proteomica (RPGP)"/>
            <person name="Silva A."/>
            <person name="Schneider M.P."/>
            <person name="Cerdeira L."/>
            <person name="Barbosa M.S."/>
            <person name="Ramos R.T."/>
            <person name="Carneiro A.R."/>
            <person name="Santos R."/>
            <person name="Lima M."/>
            <person name="D'Afonseca V."/>
            <person name="Almeida S.S."/>
            <person name="Santos A.R."/>
            <person name="Soares S.C."/>
            <person name="Pinto A.C."/>
            <person name="Ali A."/>
            <person name="Dorella F.A."/>
            <person name="Rocha F."/>
            <person name="de Abreu V.A."/>
            <person name="Trost E."/>
            <person name="Tauch A."/>
            <person name="Shpigel N."/>
            <person name="Miyoshi A."/>
            <person name="Azevedo V."/>
        </authorList>
    </citation>
    <scope>NUCLEOTIDE SEQUENCE [LARGE SCALE GENOMIC DNA]</scope>
    <source>
        <strain evidence="1 2">C231</strain>
    </source>
</reference>
<proteinExistence type="predicted"/>
<dbReference type="KEGG" id="cpq:CPC231_10480"/>
<reference evidence="1 2" key="2">
    <citation type="journal article" date="2011" name="PLoS ONE">
        <title>Evidence for reductive genome evolution and lateral acquisition of virulence functions in two Corynebacterium pseudotuberculosis strains.</title>
        <authorList>
            <person name="Ruiz J.C."/>
            <person name="D'Afonseca V."/>
            <person name="Silva A."/>
            <person name="Ali A."/>
            <person name="Pinto A.C."/>
            <person name="Santos A.R."/>
            <person name="Rocha A.A."/>
            <person name="Lopes D.O."/>
            <person name="Dorella F.A."/>
            <person name="Pacheco L.G."/>
            <person name="Costa M.P."/>
            <person name="Turk M.Z."/>
            <person name="Seyffert N."/>
            <person name="Moraes P.M."/>
            <person name="Soares S.C."/>
            <person name="Almeida S.S."/>
            <person name="Castro T.L."/>
            <person name="Abreu V.A."/>
            <person name="Trost E."/>
            <person name="Baumbach J."/>
            <person name="Tauch A."/>
            <person name="Schneider M.P."/>
            <person name="McCulloch J."/>
            <person name="Cerdeira L.T."/>
            <person name="Ramos R.T."/>
            <person name="Zerlotini A."/>
            <person name="Dominitini A."/>
            <person name="Resende D.M."/>
            <person name="Coser E.M."/>
            <person name="Oliveira L.M."/>
            <person name="Pedrosa A.L."/>
            <person name="Vieira C.U."/>
            <person name="Guimaraes C.T."/>
            <person name="Bartholomeu D.C."/>
            <person name="Oliveira D.M."/>
            <person name="Santos F.R."/>
            <person name="Rabelo E.M."/>
            <person name="Lobo F.P."/>
            <person name="Franco G.R."/>
            <person name="Costa A.F."/>
            <person name="Castro I.M."/>
            <person name="Dias S.R."/>
            <person name="Ferro J.A."/>
            <person name="Ortega J.M."/>
            <person name="Paiva L.V."/>
            <person name="Goulart L.R."/>
            <person name="Almeida J.F."/>
            <person name="Ferro M.I."/>
            <person name="Carneiro N.P."/>
            <person name="Falcao P.R."/>
            <person name="Grynberg P."/>
            <person name="Teixeira S.M."/>
            <person name="Brommonschenkel S."/>
            <person name="Oliveira S.C."/>
            <person name="Meyer R."/>
            <person name="Moore R.J."/>
            <person name="Miyoshi A."/>
            <person name="Oliveira G.C."/>
            <person name="Azevedo V."/>
        </authorList>
    </citation>
    <scope>NUCLEOTIDE SEQUENCE [LARGE SCALE GENOMIC DNA]</scope>
    <source>
        <strain evidence="1 2">C231</strain>
    </source>
</reference>
<dbReference type="InterPro" id="IPR032344">
    <property type="entry name" value="DUF4862"/>
</dbReference>
<organism evidence="1 2">
    <name type="scientific">Corynebacterium pseudotuberculosis (strain C231)</name>
    <dbReference type="NCBI Taxonomy" id="681645"/>
    <lineage>
        <taxon>Bacteria</taxon>
        <taxon>Bacillati</taxon>
        <taxon>Actinomycetota</taxon>
        <taxon>Actinomycetes</taxon>
        <taxon>Mycobacteriales</taxon>
        <taxon>Corynebacteriaceae</taxon>
        <taxon>Corynebacterium</taxon>
    </lineage>
</organism>
<dbReference type="GeneID" id="93975110"/>
<evidence type="ECO:0000313" key="2">
    <source>
        <dbReference type="Proteomes" id="UP000000276"/>
    </source>
</evidence>
<dbReference type="Pfam" id="PF16154">
    <property type="entry name" value="DUF4862"/>
    <property type="match status" value="1"/>
</dbReference>
<dbReference type="STRING" id="681645.CpC231_2071"/>
<dbReference type="HOGENOM" id="CLU_077119_1_0_11"/>
<name>D9QDD5_CORP2</name>
<dbReference type="RefSeq" id="WP_014401484.1">
    <property type="nucleotide sequence ID" value="NC_017301.2"/>
</dbReference>
<dbReference type="Proteomes" id="UP000000276">
    <property type="component" value="Chromosome"/>
</dbReference>
<accession>D9QDD5</accession>